<dbReference type="EMBL" id="VIWY01000005">
    <property type="protein sequence ID" value="TWG12962.1"/>
    <property type="molecule type" value="Genomic_DNA"/>
</dbReference>
<name>A0A561VMY9_ACTTI</name>
<evidence type="ECO:0000313" key="1">
    <source>
        <dbReference type="EMBL" id="TWG12962.1"/>
    </source>
</evidence>
<protein>
    <submittedName>
        <fullName evidence="1">Uncharacterized protein</fullName>
    </submittedName>
</protein>
<sequence>MSVMTRGPAADDVRLTAGNVTVRERRTDRRQAHPVRRCAVPRLAKIEVGEILPVPKLSDIRCRDSVPPRIS</sequence>
<organism evidence="1 2">
    <name type="scientific">Actinoplanes teichomyceticus</name>
    <dbReference type="NCBI Taxonomy" id="1867"/>
    <lineage>
        <taxon>Bacteria</taxon>
        <taxon>Bacillati</taxon>
        <taxon>Actinomycetota</taxon>
        <taxon>Actinomycetes</taxon>
        <taxon>Micromonosporales</taxon>
        <taxon>Micromonosporaceae</taxon>
        <taxon>Actinoplanes</taxon>
    </lineage>
</organism>
<comment type="caution">
    <text evidence="1">The sequence shown here is derived from an EMBL/GenBank/DDBJ whole genome shotgun (WGS) entry which is preliminary data.</text>
</comment>
<evidence type="ECO:0000313" key="2">
    <source>
        <dbReference type="Proteomes" id="UP000320239"/>
    </source>
</evidence>
<dbReference type="Proteomes" id="UP000320239">
    <property type="component" value="Unassembled WGS sequence"/>
</dbReference>
<proteinExistence type="predicted"/>
<accession>A0A561VMY9</accession>
<keyword evidence="2" id="KW-1185">Reference proteome</keyword>
<dbReference type="AlphaFoldDB" id="A0A561VMY9"/>
<gene>
    <name evidence="1" type="ORF">FHX34_105830</name>
</gene>
<reference evidence="1 2" key="1">
    <citation type="submission" date="2019-06" db="EMBL/GenBank/DDBJ databases">
        <title>Sequencing the genomes of 1000 actinobacteria strains.</title>
        <authorList>
            <person name="Klenk H.-P."/>
        </authorList>
    </citation>
    <scope>NUCLEOTIDE SEQUENCE [LARGE SCALE GENOMIC DNA]</scope>
    <source>
        <strain evidence="1 2">DSM 43866</strain>
    </source>
</reference>